<accession>A0A2H4Q4U0</accession>
<dbReference type="Proteomes" id="UP000198888">
    <property type="component" value="Unassembled WGS sequence"/>
</dbReference>
<gene>
    <name evidence="1" type="ORF">SAMN05444271_11860</name>
</gene>
<reference evidence="1 2" key="1">
    <citation type="submission" date="2016-10" db="EMBL/GenBank/DDBJ databases">
        <authorList>
            <person name="de Groot N.N."/>
        </authorList>
    </citation>
    <scope>NUCLEOTIDE SEQUENCE [LARGE SCALE GENOMIC DNA]</scope>
    <source>
        <strain evidence="1 2">DSM 22187</strain>
    </source>
</reference>
<dbReference type="RefSeq" id="WP_089673036.1">
    <property type="nucleotide sequence ID" value="NZ_CP024845.1"/>
</dbReference>
<dbReference type="EMBL" id="FNYR01000018">
    <property type="protein sequence ID" value="SEJ05847.1"/>
    <property type="molecule type" value="Genomic_DNA"/>
</dbReference>
<dbReference type="KEGG" id="hae:halTADL_2647"/>
<name>A0A1H6VVK2_9EURY</name>
<keyword evidence="2" id="KW-1185">Reference proteome</keyword>
<sequence>MINPVLGGSRIIVEVLDEPPEHDELLKDTYDAIEATVEDKIELPTDHGVGEEADDTLLIDGTVHVRTPSGVAELLD</sequence>
<evidence type="ECO:0000313" key="2">
    <source>
        <dbReference type="Proteomes" id="UP000198888"/>
    </source>
</evidence>
<organism evidence="1 2">
    <name type="scientific">Halohasta litchfieldiae</name>
    <dbReference type="NCBI Taxonomy" id="1073996"/>
    <lineage>
        <taxon>Archaea</taxon>
        <taxon>Methanobacteriati</taxon>
        <taxon>Methanobacteriota</taxon>
        <taxon>Stenosarchaea group</taxon>
        <taxon>Halobacteria</taxon>
        <taxon>Halobacteriales</taxon>
        <taxon>Haloferacaceae</taxon>
        <taxon>Halohasta</taxon>
    </lineage>
</organism>
<dbReference type="GeneID" id="35003418"/>
<evidence type="ECO:0000313" key="1">
    <source>
        <dbReference type="EMBL" id="SEJ05847.1"/>
    </source>
</evidence>
<protein>
    <submittedName>
        <fullName evidence="1">Uncharacterized protein</fullName>
    </submittedName>
</protein>
<accession>A0A1H6VVK2</accession>
<dbReference type="AlphaFoldDB" id="A0A1H6VVK2"/>
<proteinExistence type="predicted"/>